<comment type="caution">
    <text evidence="2">The sequence shown here is derived from an EMBL/GenBank/DDBJ whole genome shotgun (WGS) entry which is preliminary data.</text>
</comment>
<gene>
    <name evidence="2" type="ORF">J2Z69_003645</name>
</gene>
<proteinExistence type="predicted"/>
<organism evidence="2 3">
    <name type="scientific">Paenibacillus shirakamiensis</name>
    <dbReference type="NCBI Taxonomy" id="1265935"/>
    <lineage>
        <taxon>Bacteria</taxon>
        <taxon>Bacillati</taxon>
        <taxon>Bacillota</taxon>
        <taxon>Bacilli</taxon>
        <taxon>Bacillales</taxon>
        <taxon>Paenibacillaceae</taxon>
        <taxon>Paenibacillus</taxon>
    </lineage>
</organism>
<dbReference type="Proteomes" id="UP001519288">
    <property type="component" value="Unassembled WGS sequence"/>
</dbReference>
<accession>A0ABS4JPK6</accession>
<name>A0ABS4JPK6_9BACL</name>
<evidence type="ECO:0000313" key="3">
    <source>
        <dbReference type="Proteomes" id="UP001519288"/>
    </source>
</evidence>
<sequence>MKYLKLLNFKSEVGDYVTYHYMGLDMNKFAGSFILNEDEESICYVAYDDPLPNRVFPEGVEIISEETFNAKNQTYINNLERDRINYEIKVINLEELIKTQSVDIAQLIMQYAELDADKQKLIEEMV</sequence>
<keyword evidence="1" id="KW-0175">Coiled coil</keyword>
<keyword evidence="3" id="KW-1185">Reference proteome</keyword>
<feature type="coiled-coil region" evidence="1">
    <location>
        <begin position="76"/>
        <end position="124"/>
    </location>
</feature>
<dbReference type="EMBL" id="JAGGLD010000009">
    <property type="protein sequence ID" value="MBP2002559.1"/>
    <property type="molecule type" value="Genomic_DNA"/>
</dbReference>
<evidence type="ECO:0000256" key="1">
    <source>
        <dbReference type="SAM" id="Coils"/>
    </source>
</evidence>
<evidence type="ECO:0000313" key="2">
    <source>
        <dbReference type="EMBL" id="MBP2002559.1"/>
    </source>
</evidence>
<protein>
    <recommendedName>
        <fullName evidence="4">Phage protein</fullName>
    </recommendedName>
</protein>
<evidence type="ECO:0008006" key="4">
    <source>
        <dbReference type="Google" id="ProtNLM"/>
    </source>
</evidence>
<reference evidence="2 3" key="1">
    <citation type="submission" date="2021-03" db="EMBL/GenBank/DDBJ databases">
        <title>Genomic Encyclopedia of Type Strains, Phase IV (KMG-IV): sequencing the most valuable type-strain genomes for metagenomic binning, comparative biology and taxonomic classification.</title>
        <authorList>
            <person name="Goeker M."/>
        </authorList>
    </citation>
    <scope>NUCLEOTIDE SEQUENCE [LARGE SCALE GENOMIC DNA]</scope>
    <source>
        <strain evidence="2 3">DSM 26806</strain>
    </source>
</reference>
<dbReference type="RefSeq" id="WP_209865828.1">
    <property type="nucleotide sequence ID" value="NZ_JAGGLD010000009.1"/>
</dbReference>